<comment type="caution">
    <text evidence="3">The sequence shown here is derived from an EMBL/GenBank/DDBJ whole genome shotgun (WGS) entry which is preliminary data.</text>
</comment>
<keyword evidence="2" id="KW-1133">Transmembrane helix</keyword>
<evidence type="ECO:0000256" key="2">
    <source>
        <dbReference type="SAM" id="Phobius"/>
    </source>
</evidence>
<sequence length="197" mass="21602">MNQRYRNEGGRSLVAVVLIALVLAMGIAIFVKERSRSAERDARQSGLVSQRAEEEAKAKRAEEERQALEKQAALAAAKRPDPLATSLKSVDDTYARWQDARNVAGSTSRMALSGPLATLQAIRRDAKELTVPPCLEHGKTELISGMDFTIDGILVFMQNPAKLGDVLAQEKFESASKHYEAFQMDRAMCPKPIDAGT</sequence>
<accession>A0A843B8K5</accession>
<feature type="compositionally biased region" description="Basic and acidic residues" evidence="1">
    <location>
        <begin position="51"/>
        <end position="68"/>
    </location>
</feature>
<proteinExistence type="predicted"/>
<feature type="region of interest" description="Disordered" evidence="1">
    <location>
        <begin position="40"/>
        <end position="80"/>
    </location>
</feature>
<dbReference type="Proteomes" id="UP000530032">
    <property type="component" value="Unassembled WGS sequence"/>
</dbReference>
<reference evidence="3" key="1">
    <citation type="submission" date="2020-12" db="EMBL/GenBank/DDBJ databases">
        <title>Comamonas sp. nov., isolated from stream water.</title>
        <authorList>
            <person name="Park K.-H."/>
        </authorList>
    </citation>
    <scope>NUCLEOTIDE SEQUENCE</scope>
    <source>
        <strain evidence="3">EJ-4</strain>
    </source>
</reference>
<keyword evidence="2" id="KW-0472">Membrane</keyword>
<evidence type="ECO:0000313" key="4">
    <source>
        <dbReference type="Proteomes" id="UP000530032"/>
    </source>
</evidence>
<keyword evidence="2" id="KW-0812">Transmembrane</keyword>
<organism evidence="3 4">
    <name type="scientific">Comamonas suwonensis</name>
    <dbReference type="NCBI Taxonomy" id="2606214"/>
    <lineage>
        <taxon>Bacteria</taxon>
        <taxon>Pseudomonadati</taxon>
        <taxon>Pseudomonadota</taxon>
        <taxon>Betaproteobacteria</taxon>
        <taxon>Burkholderiales</taxon>
        <taxon>Comamonadaceae</taxon>
        <taxon>Comamonas</taxon>
    </lineage>
</organism>
<feature type="transmembrane region" description="Helical" evidence="2">
    <location>
        <begin position="12"/>
        <end position="31"/>
    </location>
</feature>
<evidence type="ECO:0000313" key="3">
    <source>
        <dbReference type="EMBL" id="MBI1625380.1"/>
    </source>
</evidence>
<keyword evidence="4" id="KW-1185">Reference proteome</keyword>
<name>A0A843B8K5_9BURK</name>
<evidence type="ECO:0000256" key="1">
    <source>
        <dbReference type="SAM" id="MobiDB-lite"/>
    </source>
</evidence>
<gene>
    <name evidence="3" type="ORF">HF327_012825</name>
</gene>
<dbReference type="RefSeq" id="WP_198460542.1">
    <property type="nucleotide sequence ID" value="NZ_JABBCQ020000010.1"/>
</dbReference>
<dbReference type="AlphaFoldDB" id="A0A843B8K5"/>
<protein>
    <submittedName>
        <fullName evidence="3">Uncharacterized protein</fullName>
    </submittedName>
</protein>
<dbReference type="EMBL" id="JABBCQ020000010">
    <property type="protein sequence ID" value="MBI1625380.1"/>
    <property type="molecule type" value="Genomic_DNA"/>
</dbReference>